<organism evidence="2 3">
    <name type="scientific">Glossina brevipalpis</name>
    <dbReference type="NCBI Taxonomy" id="37001"/>
    <lineage>
        <taxon>Eukaryota</taxon>
        <taxon>Metazoa</taxon>
        <taxon>Ecdysozoa</taxon>
        <taxon>Arthropoda</taxon>
        <taxon>Hexapoda</taxon>
        <taxon>Insecta</taxon>
        <taxon>Pterygota</taxon>
        <taxon>Neoptera</taxon>
        <taxon>Endopterygota</taxon>
        <taxon>Diptera</taxon>
        <taxon>Brachycera</taxon>
        <taxon>Muscomorpha</taxon>
        <taxon>Hippoboscoidea</taxon>
        <taxon>Glossinidae</taxon>
        <taxon>Glossina</taxon>
    </lineage>
</organism>
<dbReference type="Proteomes" id="UP000091820">
    <property type="component" value="Unassembled WGS sequence"/>
</dbReference>
<dbReference type="EnsemblMetazoa" id="GBRI000591-RA">
    <property type="protein sequence ID" value="GBRI000591-PA"/>
    <property type="gene ID" value="GBRI000591"/>
</dbReference>
<dbReference type="AlphaFoldDB" id="A0A1A9VZL7"/>
<dbReference type="InterPro" id="IPR035912">
    <property type="entry name" value="EHR_sf"/>
</dbReference>
<sequence length="103" mass="12347">MALIILFVQTNFWSKTHEYNEYNSVVECLEGVRDMYEEYLKHTNPNKSTITYDINELFDFLDQLPDIGCLVYKTSTRTYIPYNKEWIKNKIYTLQTFADSTTY</sequence>
<dbReference type="SUPFAM" id="SSF143875">
    <property type="entry name" value="ERH-like"/>
    <property type="match status" value="1"/>
</dbReference>
<dbReference type="PANTHER" id="PTHR12373:SF0">
    <property type="entry name" value="ENHANCER OF RUDIMENTARY HOMOLOG"/>
    <property type="match status" value="1"/>
</dbReference>
<evidence type="ECO:0000256" key="1">
    <source>
        <dbReference type="ARBA" id="ARBA00007491"/>
    </source>
</evidence>
<comment type="similarity">
    <text evidence="1">Belongs to the E(R) family.</text>
</comment>
<dbReference type="InterPro" id="IPR000781">
    <property type="entry name" value="ERH"/>
</dbReference>
<dbReference type="Pfam" id="PF01133">
    <property type="entry name" value="ER"/>
    <property type="match status" value="1"/>
</dbReference>
<dbReference type="Gene3D" id="3.30.2260.10">
    <property type="entry name" value="Enhancer of rudimentary"/>
    <property type="match status" value="1"/>
</dbReference>
<name>A0A1A9VZL7_9MUSC</name>
<dbReference type="STRING" id="37001.A0A1A9VZL7"/>
<evidence type="ECO:0000313" key="3">
    <source>
        <dbReference type="Proteomes" id="UP000091820"/>
    </source>
</evidence>
<evidence type="ECO:0008006" key="4">
    <source>
        <dbReference type="Google" id="ProtNLM"/>
    </source>
</evidence>
<accession>A0A1A9VZL7</accession>
<dbReference type="VEuPathDB" id="VectorBase:GBRI000591"/>
<reference evidence="3" key="1">
    <citation type="submission" date="2014-03" db="EMBL/GenBank/DDBJ databases">
        <authorList>
            <person name="Aksoy S."/>
            <person name="Warren W."/>
            <person name="Wilson R.K."/>
        </authorList>
    </citation>
    <scope>NUCLEOTIDE SEQUENCE [LARGE SCALE GENOMIC DNA]</scope>
    <source>
        <strain evidence="3">IAEA</strain>
    </source>
</reference>
<protein>
    <recommendedName>
        <fullName evidence="4">Enhancer of rudimentary homolog</fullName>
    </recommendedName>
</protein>
<evidence type="ECO:0000313" key="2">
    <source>
        <dbReference type="EnsemblMetazoa" id="GBRI000591-PA"/>
    </source>
</evidence>
<reference evidence="2" key="2">
    <citation type="submission" date="2020-05" db="UniProtKB">
        <authorList>
            <consortium name="EnsemblMetazoa"/>
        </authorList>
    </citation>
    <scope>IDENTIFICATION</scope>
    <source>
        <strain evidence="2">IAEA</strain>
    </source>
</reference>
<proteinExistence type="inferred from homology"/>
<keyword evidence="3" id="KW-1185">Reference proteome</keyword>
<dbReference type="PANTHER" id="PTHR12373">
    <property type="entry name" value="ENHANCER OF RUDIMENTARY ERH"/>
    <property type="match status" value="1"/>
</dbReference>